<sequence length="335" mass="36035">MTVWSHIVRSLEGGEPCALVTVATARGSTPRETGARMVVWADGRFSGTIGGGTLEFEALRWARQALAEGRAGLELRTVSLGPDLGQCCGGRIDVAIEALEPAQLPMAQTLAGREAERLPFATRAHVRSGKAVERALVDLPKDPRFRLEEDGTLVETFGAYRRPLYLFGAGHVGKALVLALAPLPFEITWLDSREDAFPKAVPGNVRKLLLNREDRSVAECLAQAPDGAFVLAMTHSHALDEDIMAASLAQQRFAYCGVIGSATKRARFEKRLKARGFAPTVVSEMACPVGLPAIRSKHPAAIAAGIAADLLERDEAAVQETANPDRVAWLQARVK</sequence>
<evidence type="ECO:0000313" key="4">
    <source>
        <dbReference type="Proteomes" id="UP000598467"/>
    </source>
</evidence>
<feature type="domain" description="XdhC- CoxI" evidence="1">
    <location>
        <begin position="11"/>
        <end position="73"/>
    </location>
</feature>
<gene>
    <name evidence="3" type="primary">xdhC</name>
    <name evidence="3" type="ORF">HK439_09045</name>
</gene>
<dbReference type="Pfam" id="PF13478">
    <property type="entry name" value="XdhC_C"/>
    <property type="match status" value="1"/>
</dbReference>
<comment type="caution">
    <text evidence="3">The sequence shown here is derived from an EMBL/GenBank/DDBJ whole genome shotgun (WGS) entry which is preliminary data.</text>
</comment>
<name>A0A926NY08_9HYPH</name>
<dbReference type="InterPro" id="IPR014308">
    <property type="entry name" value="Xanthine_DH_XdhC"/>
</dbReference>
<dbReference type="InterPro" id="IPR052698">
    <property type="entry name" value="MoCofactor_Util/Proc"/>
</dbReference>
<dbReference type="Proteomes" id="UP000598467">
    <property type="component" value="Unassembled WGS sequence"/>
</dbReference>
<dbReference type="InterPro" id="IPR003777">
    <property type="entry name" value="XdhC_CoxI"/>
</dbReference>
<reference evidence="3" key="1">
    <citation type="submission" date="2020-05" db="EMBL/GenBank/DDBJ databases">
        <title>Identification of trans-AT polyketide cluster in two marine bacteria, producers of a novel glutaramide-containing polyketide sesbanimide D and analogs.</title>
        <authorList>
            <person name="Kacar D."/>
            <person name="Rodriguez P."/>
            <person name="Canedo L."/>
            <person name="Gonzalez E."/>
            <person name="Galan B."/>
            <person name="De La Calle F."/>
            <person name="Garcia J.L."/>
        </authorList>
    </citation>
    <scope>NUCLEOTIDE SEQUENCE</scope>
    <source>
        <strain evidence="3">PHM038</strain>
    </source>
</reference>
<dbReference type="PANTHER" id="PTHR30388">
    <property type="entry name" value="ALDEHYDE OXIDOREDUCTASE MOLYBDENUM COFACTOR ASSEMBLY PROTEIN"/>
    <property type="match status" value="1"/>
</dbReference>
<accession>A0A926NY08</accession>
<proteinExistence type="predicted"/>
<evidence type="ECO:0000259" key="2">
    <source>
        <dbReference type="Pfam" id="PF13478"/>
    </source>
</evidence>
<evidence type="ECO:0000259" key="1">
    <source>
        <dbReference type="Pfam" id="PF02625"/>
    </source>
</evidence>
<dbReference type="Gene3D" id="3.40.50.720">
    <property type="entry name" value="NAD(P)-binding Rossmann-like Domain"/>
    <property type="match status" value="1"/>
</dbReference>
<dbReference type="PANTHER" id="PTHR30388:SF6">
    <property type="entry name" value="XANTHINE DEHYDROGENASE SUBUNIT A-RELATED"/>
    <property type="match status" value="1"/>
</dbReference>
<protein>
    <submittedName>
        <fullName evidence="3">Xanthine dehydrogenase accessory protein XdhC</fullName>
    </submittedName>
</protein>
<dbReference type="EMBL" id="JABFCZ010000008">
    <property type="protein sequence ID" value="MBD1546406.1"/>
    <property type="molecule type" value="Genomic_DNA"/>
</dbReference>
<dbReference type="Pfam" id="PF02625">
    <property type="entry name" value="XdhC_CoxI"/>
    <property type="match status" value="1"/>
</dbReference>
<dbReference type="InterPro" id="IPR027051">
    <property type="entry name" value="XdhC_Rossmann_dom"/>
</dbReference>
<organism evidence="3 4">
    <name type="scientific">Roseibium aggregatum</name>
    <dbReference type="NCBI Taxonomy" id="187304"/>
    <lineage>
        <taxon>Bacteria</taxon>
        <taxon>Pseudomonadati</taxon>
        <taxon>Pseudomonadota</taxon>
        <taxon>Alphaproteobacteria</taxon>
        <taxon>Hyphomicrobiales</taxon>
        <taxon>Stappiaceae</taxon>
        <taxon>Roseibium</taxon>
    </lineage>
</organism>
<dbReference type="NCBIfam" id="TIGR02964">
    <property type="entry name" value="xanthine_xdhC"/>
    <property type="match status" value="1"/>
</dbReference>
<dbReference type="AlphaFoldDB" id="A0A926NY08"/>
<feature type="domain" description="XdhC Rossmann" evidence="2">
    <location>
        <begin position="164"/>
        <end position="310"/>
    </location>
</feature>
<dbReference type="RefSeq" id="WP_190291072.1">
    <property type="nucleotide sequence ID" value="NZ_JABFCZ010000008.1"/>
</dbReference>
<evidence type="ECO:0000313" key="3">
    <source>
        <dbReference type="EMBL" id="MBD1546406.1"/>
    </source>
</evidence>